<evidence type="ECO:0000313" key="6">
    <source>
        <dbReference type="Proteomes" id="UP000286997"/>
    </source>
</evidence>
<dbReference type="PANTHER" id="PTHR23523:SF2">
    <property type="entry name" value="2-NITROIMIDAZOLE TRANSPORTER"/>
    <property type="match status" value="1"/>
</dbReference>
<dbReference type="Gene3D" id="1.20.1250.20">
    <property type="entry name" value="MFS general substrate transporter like domains"/>
    <property type="match status" value="1"/>
</dbReference>
<reference evidence="5 6" key="1">
    <citation type="submission" date="2019-01" db="EMBL/GenBank/DDBJ databases">
        <authorList>
            <person name="Chen W.-M."/>
        </authorList>
    </citation>
    <scope>NUCLEOTIDE SEQUENCE [LARGE SCALE GENOMIC DNA]</scope>
    <source>
        <strain evidence="5 6">TER-1</strain>
    </source>
</reference>
<dbReference type="Proteomes" id="UP000286997">
    <property type="component" value="Unassembled WGS sequence"/>
</dbReference>
<feature type="transmembrane region" description="Helical" evidence="4">
    <location>
        <begin position="114"/>
        <end position="136"/>
    </location>
</feature>
<evidence type="ECO:0000256" key="1">
    <source>
        <dbReference type="ARBA" id="ARBA00022692"/>
    </source>
</evidence>
<evidence type="ECO:0000256" key="3">
    <source>
        <dbReference type="ARBA" id="ARBA00023136"/>
    </source>
</evidence>
<protein>
    <submittedName>
        <fullName evidence="5">MFS transporter</fullName>
    </submittedName>
</protein>
<dbReference type="Pfam" id="PF07690">
    <property type="entry name" value="MFS_1"/>
    <property type="match status" value="1"/>
</dbReference>
<feature type="transmembrane region" description="Helical" evidence="4">
    <location>
        <begin position="256"/>
        <end position="276"/>
    </location>
</feature>
<keyword evidence="2 4" id="KW-1133">Transmembrane helix</keyword>
<dbReference type="CDD" id="cd17339">
    <property type="entry name" value="MFS_NIMT_CynX_like"/>
    <property type="match status" value="1"/>
</dbReference>
<evidence type="ECO:0000256" key="2">
    <source>
        <dbReference type="ARBA" id="ARBA00022989"/>
    </source>
</evidence>
<feature type="transmembrane region" description="Helical" evidence="4">
    <location>
        <begin position="176"/>
        <end position="195"/>
    </location>
</feature>
<feature type="transmembrane region" description="Helical" evidence="4">
    <location>
        <begin position="380"/>
        <end position="398"/>
    </location>
</feature>
<feature type="transmembrane region" description="Helical" evidence="4">
    <location>
        <begin position="90"/>
        <end position="108"/>
    </location>
</feature>
<name>A0A437NTE5_9HYPH</name>
<dbReference type="InterPro" id="IPR011701">
    <property type="entry name" value="MFS"/>
</dbReference>
<organism evidence="5 6">
    <name type="scientific">Methylobacterium oryzihabitans</name>
    <dbReference type="NCBI Taxonomy" id="2499852"/>
    <lineage>
        <taxon>Bacteria</taxon>
        <taxon>Pseudomonadati</taxon>
        <taxon>Pseudomonadota</taxon>
        <taxon>Alphaproteobacteria</taxon>
        <taxon>Hyphomicrobiales</taxon>
        <taxon>Methylobacteriaceae</taxon>
        <taxon>Methylobacterium</taxon>
    </lineage>
</organism>
<dbReference type="PANTHER" id="PTHR23523">
    <property type="match status" value="1"/>
</dbReference>
<accession>A0A437NTE5</accession>
<dbReference type="EMBL" id="SACP01000044">
    <property type="protein sequence ID" value="RVU13244.1"/>
    <property type="molecule type" value="Genomic_DNA"/>
</dbReference>
<dbReference type="SUPFAM" id="SSF103473">
    <property type="entry name" value="MFS general substrate transporter"/>
    <property type="match status" value="1"/>
</dbReference>
<evidence type="ECO:0000313" key="5">
    <source>
        <dbReference type="EMBL" id="RVU13244.1"/>
    </source>
</evidence>
<sequence>MGPNDGRSGPMPRARLTRAAGAVWPALALMLVAFNLRPALSSIGPILGRIREEIGLSGVLAGALITVPVLCLGVFGRLGPPLVHRIGPDAGVLAALVLTAVGLVLRGFDGVVPLFSGSVLAAAGIGVVGVILPGVVKRDFPTRAGLMTGLYTGTLCLGASAGAGLTVPAARALGHWQGALMLWALPALVAALAWLPMLARPRPRATAASPRGRLSALWRDPLAWQVTAFMGAQSSLAYVVFGWLPAALIDRGFTPVAAGALASVSAMSQVALALVVPTLAGRRRDQRILIVPVVALPMIGFGGLLVGPLALAWMFAVILGLGLGGCFGLALTLIVLRAPDPATAGDLSAMAQGVGYCVAALGPLLIGAVHEASGGWDWPAAVYASLALTAMGFGLAAARDRQVAG</sequence>
<comment type="caution">
    <text evidence="5">The sequence shown here is derived from an EMBL/GenBank/DDBJ whole genome shotgun (WGS) entry which is preliminary data.</text>
</comment>
<feature type="transmembrane region" description="Helical" evidence="4">
    <location>
        <begin position="16"/>
        <end position="34"/>
    </location>
</feature>
<feature type="transmembrane region" description="Helical" evidence="4">
    <location>
        <begin position="347"/>
        <end position="368"/>
    </location>
</feature>
<dbReference type="InterPro" id="IPR052524">
    <property type="entry name" value="MFS_Cyanate_Porter"/>
</dbReference>
<dbReference type="InterPro" id="IPR036259">
    <property type="entry name" value="MFS_trans_sf"/>
</dbReference>
<feature type="transmembrane region" description="Helical" evidence="4">
    <location>
        <begin position="222"/>
        <end position="244"/>
    </location>
</feature>
<feature type="transmembrane region" description="Helical" evidence="4">
    <location>
        <begin position="312"/>
        <end position="335"/>
    </location>
</feature>
<keyword evidence="3 4" id="KW-0472">Membrane</keyword>
<dbReference type="AlphaFoldDB" id="A0A437NTE5"/>
<keyword evidence="1 4" id="KW-0812">Transmembrane</keyword>
<gene>
    <name evidence="5" type="ORF">EOE48_26505</name>
</gene>
<dbReference type="OrthoDB" id="5317164at2"/>
<feature type="transmembrane region" description="Helical" evidence="4">
    <location>
        <begin position="288"/>
        <end position="306"/>
    </location>
</feature>
<feature type="transmembrane region" description="Helical" evidence="4">
    <location>
        <begin position="148"/>
        <end position="170"/>
    </location>
</feature>
<evidence type="ECO:0000256" key="4">
    <source>
        <dbReference type="SAM" id="Phobius"/>
    </source>
</evidence>
<feature type="transmembrane region" description="Helical" evidence="4">
    <location>
        <begin position="54"/>
        <end position="78"/>
    </location>
</feature>
<keyword evidence="6" id="KW-1185">Reference proteome</keyword>
<proteinExistence type="predicted"/>
<dbReference type="GO" id="GO:0022857">
    <property type="term" value="F:transmembrane transporter activity"/>
    <property type="evidence" value="ECO:0007669"/>
    <property type="project" value="InterPro"/>
</dbReference>